<dbReference type="Proteomes" id="UP001500212">
    <property type="component" value="Unassembled WGS sequence"/>
</dbReference>
<dbReference type="EMBL" id="BAABHJ010000008">
    <property type="protein sequence ID" value="GAA4608971.1"/>
    <property type="molecule type" value="Genomic_DNA"/>
</dbReference>
<organism evidence="1 2">
    <name type="scientific">Actinoallomurus liliacearum</name>
    <dbReference type="NCBI Taxonomy" id="1080073"/>
    <lineage>
        <taxon>Bacteria</taxon>
        <taxon>Bacillati</taxon>
        <taxon>Actinomycetota</taxon>
        <taxon>Actinomycetes</taxon>
        <taxon>Streptosporangiales</taxon>
        <taxon>Thermomonosporaceae</taxon>
        <taxon>Actinoallomurus</taxon>
    </lineage>
</organism>
<name>A0ABP8TIF1_9ACTN</name>
<proteinExistence type="predicted"/>
<evidence type="ECO:0000313" key="1">
    <source>
        <dbReference type="EMBL" id="GAA4608971.1"/>
    </source>
</evidence>
<gene>
    <name evidence="1" type="ORF">GCM10023195_35710</name>
</gene>
<sequence length="83" mass="9165">MPCRDNILALISEIWKTQAWSKAAAETAGRRSSAGDAAKMEWELHAHEAVLRGRDVAERLTRDTDVCVADAARNLMTAIDERA</sequence>
<accession>A0ABP8TIF1</accession>
<comment type="caution">
    <text evidence="1">The sequence shown here is derived from an EMBL/GenBank/DDBJ whole genome shotgun (WGS) entry which is preliminary data.</text>
</comment>
<evidence type="ECO:0000313" key="2">
    <source>
        <dbReference type="Proteomes" id="UP001500212"/>
    </source>
</evidence>
<reference evidence="2" key="1">
    <citation type="journal article" date="2019" name="Int. J. Syst. Evol. Microbiol.">
        <title>The Global Catalogue of Microorganisms (GCM) 10K type strain sequencing project: providing services to taxonomists for standard genome sequencing and annotation.</title>
        <authorList>
            <consortium name="The Broad Institute Genomics Platform"/>
            <consortium name="The Broad Institute Genome Sequencing Center for Infectious Disease"/>
            <person name="Wu L."/>
            <person name="Ma J."/>
        </authorList>
    </citation>
    <scope>NUCLEOTIDE SEQUENCE [LARGE SCALE GENOMIC DNA]</scope>
    <source>
        <strain evidence="2">JCM 17938</strain>
    </source>
</reference>
<keyword evidence="2" id="KW-1185">Reference proteome</keyword>
<protein>
    <submittedName>
        <fullName evidence="1">Uncharacterized protein</fullName>
    </submittedName>
</protein>